<comment type="caution">
    <text evidence="8">The sequence shown here is derived from an EMBL/GenBank/DDBJ whole genome shotgun (WGS) entry which is preliminary data.</text>
</comment>
<feature type="region of interest" description="Disordered" evidence="7">
    <location>
        <begin position="62"/>
        <end position="111"/>
    </location>
</feature>
<feature type="compositionally biased region" description="Polar residues" evidence="7">
    <location>
        <begin position="63"/>
        <end position="77"/>
    </location>
</feature>
<comment type="similarity">
    <text evidence="2">Belongs to the plant rapid alkalinization factor (RALF) family.</text>
</comment>
<sequence>MCQSTAFKSHRSPPATCDTRLEMVEEDVDILFLEKWECNGTIGECPIGEELEMLMDSEISRRQLGSTTHPTSNSLNPGQAVCGRDSSPKPNASCLPNKQANVNKGCNPYDE</sequence>
<dbReference type="Proteomes" id="UP001370490">
    <property type="component" value="Unassembled WGS sequence"/>
</dbReference>
<dbReference type="GO" id="GO:0005576">
    <property type="term" value="C:extracellular region"/>
    <property type="evidence" value="ECO:0007669"/>
    <property type="project" value="UniProtKB-SubCell"/>
</dbReference>
<gene>
    <name evidence="8" type="ORF">RJ641_022975</name>
</gene>
<dbReference type="EMBL" id="JBAMMX010000027">
    <property type="protein sequence ID" value="KAK6913374.1"/>
    <property type="molecule type" value="Genomic_DNA"/>
</dbReference>
<evidence type="ECO:0000256" key="6">
    <source>
        <dbReference type="ARBA" id="ARBA00023157"/>
    </source>
</evidence>
<dbReference type="AlphaFoldDB" id="A0AAN8UG48"/>
<name>A0AAN8UG48_9MAGN</name>
<keyword evidence="5" id="KW-0732">Signal</keyword>
<dbReference type="GO" id="GO:0005179">
    <property type="term" value="F:hormone activity"/>
    <property type="evidence" value="ECO:0007669"/>
    <property type="project" value="UniProtKB-KW"/>
</dbReference>
<evidence type="ECO:0000256" key="3">
    <source>
        <dbReference type="ARBA" id="ARBA00022525"/>
    </source>
</evidence>
<dbReference type="InterPro" id="IPR008801">
    <property type="entry name" value="RALF"/>
</dbReference>
<keyword evidence="6" id="KW-1015">Disulfide bond</keyword>
<evidence type="ECO:0000256" key="2">
    <source>
        <dbReference type="ARBA" id="ARBA00009178"/>
    </source>
</evidence>
<evidence type="ECO:0000313" key="8">
    <source>
        <dbReference type="EMBL" id="KAK6913374.1"/>
    </source>
</evidence>
<evidence type="ECO:0000256" key="7">
    <source>
        <dbReference type="SAM" id="MobiDB-lite"/>
    </source>
</evidence>
<protein>
    <submittedName>
        <fullName evidence="8">Rapid ALkalinization Factor</fullName>
    </submittedName>
</protein>
<proteinExistence type="inferred from homology"/>
<dbReference type="Pfam" id="PF05498">
    <property type="entry name" value="RALF"/>
    <property type="match status" value="1"/>
</dbReference>
<keyword evidence="9" id="KW-1185">Reference proteome</keyword>
<evidence type="ECO:0000256" key="1">
    <source>
        <dbReference type="ARBA" id="ARBA00004613"/>
    </source>
</evidence>
<evidence type="ECO:0000256" key="4">
    <source>
        <dbReference type="ARBA" id="ARBA00022702"/>
    </source>
</evidence>
<comment type="subcellular location">
    <subcellularLocation>
        <location evidence="1">Secreted</location>
    </subcellularLocation>
</comment>
<feature type="compositionally biased region" description="Polar residues" evidence="7">
    <location>
        <begin position="88"/>
        <end position="104"/>
    </location>
</feature>
<keyword evidence="3" id="KW-0964">Secreted</keyword>
<evidence type="ECO:0000313" key="9">
    <source>
        <dbReference type="Proteomes" id="UP001370490"/>
    </source>
</evidence>
<organism evidence="8 9">
    <name type="scientific">Dillenia turbinata</name>
    <dbReference type="NCBI Taxonomy" id="194707"/>
    <lineage>
        <taxon>Eukaryota</taxon>
        <taxon>Viridiplantae</taxon>
        <taxon>Streptophyta</taxon>
        <taxon>Embryophyta</taxon>
        <taxon>Tracheophyta</taxon>
        <taxon>Spermatophyta</taxon>
        <taxon>Magnoliopsida</taxon>
        <taxon>eudicotyledons</taxon>
        <taxon>Gunneridae</taxon>
        <taxon>Pentapetalae</taxon>
        <taxon>Dilleniales</taxon>
        <taxon>Dilleniaceae</taxon>
        <taxon>Dillenia</taxon>
    </lineage>
</organism>
<keyword evidence="4" id="KW-0372">Hormone</keyword>
<reference evidence="8 9" key="1">
    <citation type="submission" date="2023-12" db="EMBL/GenBank/DDBJ databases">
        <title>A high-quality genome assembly for Dillenia turbinata (Dilleniales).</title>
        <authorList>
            <person name="Chanderbali A."/>
        </authorList>
    </citation>
    <scope>NUCLEOTIDE SEQUENCE [LARGE SCALE GENOMIC DNA]</scope>
    <source>
        <strain evidence="8">LSX21</strain>
        <tissue evidence="8">Leaf</tissue>
    </source>
</reference>
<accession>A0AAN8UG48</accession>
<evidence type="ECO:0000256" key="5">
    <source>
        <dbReference type="ARBA" id="ARBA00022729"/>
    </source>
</evidence>